<dbReference type="Gene3D" id="1.10.150.20">
    <property type="entry name" value="5' to 3' exonuclease, C-terminal subdomain"/>
    <property type="match status" value="1"/>
</dbReference>
<dbReference type="InterPro" id="IPR047525">
    <property type="entry name" value="TfoX-like"/>
</dbReference>
<name>A0A415EWH9_ENTCA</name>
<dbReference type="AlphaFoldDB" id="A0A415EWH9"/>
<evidence type="ECO:0000259" key="1">
    <source>
        <dbReference type="Pfam" id="PF04994"/>
    </source>
</evidence>
<feature type="domain" description="TfoX C-terminal" evidence="1">
    <location>
        <begin position="2"/>
        <end position="78"/>
    </location>
</feature>
<reference evidence="2 3" key="1">
    <citation type="submission" date="2018-08" db="EMBL/GenBank/DDBJ databases">
        <title>A genome reference for cultivated species of the human gut microbiota.</title>
        <authorList>
            <person name="Zou Y."/>
            <person name="Xue W."/>
            <person name="Luo G."/>
        </authorList>
    </citation>
    <scope>NUCLEOTIDE SEQUENCE [LARGE SCALE GENOMIC DNA]</scope>
    <source>
        <strain evidence="2 3">AF48-16</strain>
    </source>
</reference>
<evidence type="ECO:0000313" key="2">
    <source>
        <dbReference type="EMBL" id="RHK07647.1"/>
    </source>
</evidence>
<dbReference type="PANTHER" id="PTHR36121">
    <property type="entry name" value="PROTEIN SXY"/>
    <property type="match status" value="1"/>
</dbReference>
<dbReference type="Pfam" id="PF04994">
    <property type="entry name" value="TfoX_C"/>
    <property type="match status" value="1"/>
</dbReference>
<sequence length="85" mass="9530">MNELQKLPNVGQVLADHLVRIGINTPEQLRTKTAEEVFLAIRHQSDAGACLHMLYGIEGAIQGIPKAQLTHQRKQALRLFFNQLS</sequence>
<dbReference type="PANTHER" id="PTHR36121:SF1">
    <property type="entry name" value="PROTEIN SXY"/>
    <property type="match status" value="1"/>
</dbReference>
<evidence type="ECO:0000313" key="3">
    <source>
        <dbReference type="Proteomes" id="UP000286288"/>
    </source>
</evidence>
<dbReference type="EMBL" id="QRMZ01000003">
    <property type="protein sequence ID" value="RHK07647.1"/>
    <property type="molecule type" value="Genomic_DNA"/>
</dbReference>
<gene>
    <name evidence="2" type="ORF">DW084_02925</name>
</gene>
<protein>
    <submittedName>
        <fullName evidence="2">Competence protein TfoX</fullName>
    </submittedName>
</protein>
<dbReference type="Proteomes" id="UP000286288">
    <property type="component" value="Unassembled WGS sequence"/>
</dbReference>
<organism evidence="2 3">
    <name type="scientific">Enterococcus casseliflavus</name>
    <name type="common">Enterococcus flavescens</name>
    <dbReference type="NCBI Taxonomy" id="37734"/>
    <lineage>
        <taxon>Bacteria</taxon>
        <taxon>Bacillati</taxon>
        <taxon>Bacillota</taxon>
        <taxon>Bacilli</taxon>
        <taxon>Lactobacillales</taxon>
        <taxon>Enterococcaceae</taxon>
        <taxon>Enterococcus</taxon>
    </lineage>
</organism>
<proteinExistence type="predicted"/>
<comment type="caution">
    <text evidence="2">The sequence shown here is derived from an EMBL/GenBank/DDBJ whole genome shotgun (WGS) entry which is preliminary data.</text>
</comment>
<dbReference type="InterPro" id="IPR007077">
    <property type="entry name" value="TfoX_C"/>
</dbReference>
<accession>A0A415EWH9</accession>